<keyword evidence="3" id="KW-1185">Reference proteome</keyword>
<dbReference type="InterPro" id="IPR027267">
    <property type="entry name" value="AH/BAR_dom_sf"/>
</dbReference>
<accession>A0A177B349</accession>
<evidence type="ECO:0000259" key="1">
    <source>
        <dbReference type="PROSITE" id="PS50010"/>
    </source>
</evidence>
<dbReference type="Pfam" id="PF00621">
    <property type="entry name" value="RhoGEF"/>
    <property type="match status" value="1"/>
</dbReference>
<name>A0A177B349_9BILA</name>
<dbReference type="SUPFAM" id="SSF48065">
    <property type="entry name" value="DBL homology domain (DH-domain)"/>
    <property type="match status" value="1"/>
</dbReference>
<dbReference type="PROSITE" id="PS50010">
    <property type="entry name" value="DH_2"/>
    <property type="match status" value="1"/>
</dbReference>
<dbReference type="SMART" id="SM00325">
    <property type="entry name" value="RhoGEF"/>
    <property type="match status" value="1"/>
</dbReference>
<protein>
    <recommendedName>
        <fullName evidence="1">DH domain-containing protein</fullName>
    </recommendedName>
</protein>
<evidence type="ECO:0000313" key="3">
    <source>
        <dbReference type="Proteomes" id="UP000078046"/>
    </source>
</evidence>
<dbReference type="InterPro" id="IPR035899">
    <property type="entry name" value="DBL_dom_sf"/>
</dbReference>
<dbReference type="AlphaFoldDB" id="A0A177B349"/>
<reference evidence="2 3" key="1">
    <citation type="submission" date="2016-04" db="EMBL/GenBank/DDBJ databases">
        <title>The genome of Intoshia linei affirms orthonectids as highly simplified spiralians.</title>
        <authorList>
            <person name="Mikhailov K.V."/>
            <person name="Slusarev G.S."/>
            <person name="Nikitin M.A."/>
            <person name="Logacheva M.D."/>
            <person name="Penin A."/>
            <person name="Aleoshin V."/>
            <person name="Panchin Y.V."/>
        </authorList>
    </citation>
    <scope>NUCLEOTIDE SEQUENCE [LARGE SCALE GENOMIC DNA]</scope>
    <source>
        <strain evidence="2">Intl2013</strain>
        <tissue evidence="2">Whole animal</tissue>
    </source>
</reference>
<gene>
    <name evidence="2" type="ORF">A3Q56_04097</name>
</gene>
<dbReference type="InterPro" id="IPR000219">
    <property type="entry name" value="DH_dom"/>
</dbReference>
<dbReference type="GO" id="GO:0005085">
    <property type="term" value="F:guanyl-nucleotide exchange factor activity"/>
    <property type="evidence" value="ECO:0007669"/>
    <property type="project" value="InterPro"/>
</dbReference>
<dbReference type="Proteomes" id="UP000078046">
    <property type="component" value="Unassembled WGS sequence"/>
</dbReference>
<dbReference type="Gene3D" id="1.20.900.10">
    <property type="entry name" value="Dbl homology (DH) domain"/>
    <property type="match status" value="1"/>
</dbReference>
<sequence length="875" mass="102277">HDSTTKKVSYICEDEYNEDRIANINDIEGKSDDEVDISIEKILITESLTSVNKRCNIQLKSVEFANLVEKEPPVKRISDVNLMFDTDEFIKRKNIYQYDNSVNPIIKDSNKLLFIKSNENLIDTIKPTDEMESVLLNFQLNENKISSQNNIDESQVFVQKISGQSSNDSSEILIQTRKTSNNTDMILPTKPYETRHQRLLTSNTKRIFSIRKFNHGHRIQSETTLNPKANSVSLNFINNGIPKKHQPNLTNLKYIVVEIYETEKNYYDAISNFYKLLHSTFPGSINSLAVITTSLNDIIRCSKEILEFFRQYQYEEYANLKEESYFPIDKILKDSLDSINKAYSYYVPNYTNIETRIKKFIDKVAESDKEKWATFIKQIETQKIGFSINEILMKPFQRIIKYPLFIKTIVKEYNIGNEYYKTFCYLQAEYESFMKNINEKTKSVEYFRRLLNSVKQENVLLKTNPFLTKRNYLSKLSKGTINLINSVSTVEDYYNNNAKFYEVVDLVANYSSHINNVLTSLHSIGYFFVNLWLELINISIETTKQNNANDVSNKKQLCSVCSVIVGKSYSKLKHEISLLVLKPLKRLQNILKGTKVLIMNRDSLIFKIEENPTKEKNLTKFKAIHAALCNELNNLLLISAKIVYSCENKYISSIKKYCTQISQSLQKVATVYIDEAPKDTQEIEFKFYQNFKFITTNYKYIPPIFHSDYNTKDVMPLTDMENKYGRENLYKVSRNSNKKINNFLKQWLYLDFINSVVSVIQKDHDLFKTENVVLIYDGIKFGWIPANYLIPYHYESISKLNTLYYMTTNESQLKLVLKKNKKNEVKSKIVALGTILKIDQENLVEFNHLNRNWTVSYNNDQFIIPSIQIYCISNL</sequence>
<dbReference type="OrthoDB" id="4066896at2759"/>
<proteinExistence type="predicted"/>
<comment type="caution">
    <text evidence="2">The sequence shown here is derived from an EMBL/GenBank/DDBJ whole genome shotgun (WGS) entry which is preliminary data.</text>
</comment>
<dbReference type="SUPFAM" id="SSF103657">
    <property type="entry name" value="BAR/IMD domain-like"/>
    <property type="match status" value="1"/>
</dbReference>
<feature type="non-terminal residue" evidence="2">
    <location>
        <position position="1"/>
    </location>
</feature>
<organism evidence="2 3">
    <name type="scientific">Intoshia linei</name>
    <dbReference type="NCBI Taxonomy" id="1819745"/>
    <lineage>
        <taxon>Eukaryota</taxon>
        <taxon>Metazoa</taxon>
        <taxon>Spiralia</taxon>
        <taxon>Lophotrochozoa</taxon>
        <taxon>Mesozoa</taxon>
        <taxon>Orthonectida</taxon>
        <taxon>Rhopaluridae</taxon>
        <taxon>Intoshia</taxon>
    </lineage>
</organism>
<dbReference type="EMBL" id="LWCA01000502">
    <property type="protein sequence ID" value="OAF68162.1"/>
    <property type="molecule type" value="Genomic_DNA"/>
</dbReference>
<feature type="domain" description="DH" evidence="1">
    <location>
        <begin position="251"/>
        <end position="440"/>
    </location>
</feature>
<evidence type="ECO:0000313" key="2">
    <source>
        <dbReference type="EMBL" id="OAF68162.1"/>
    </source>
</evidence>